<dbReference type="PANTHER" id="PTHR24251:SF37">
    <property type="entry name" value="CUB DOMAIN-CONTAINING PROTEIN"/>
    <property type="match status" value="1"/>
</dbReference>
<evidence type="ECO:0000256" key="2">
    <source>
        <dbReference type="ARBA" id="ARBA00023157"/>
    </source>
</evidence>
<dbReference type="PROSITE" id="PS01180">
    <property type="entry name" value="CUB"/>
    <property type="match status" value="2"/>
</dbReference>
<dbReference type="InterPro" id="IPR035914">
    <property type="entry name" value="Sperma_CUB_dom_sf"/>
</dbReference>
<evidence type="ECO:0000256" key="1">
    <source>
        <dbReference type="ARBA" id="ARBA00022737"/>
    </source>
</evidence>
<dbReference type="Pfam" id="PF00431">
    <property type="entry name" value="CUB"/>
    <property type="match status" value="1"/>
</dbReference>
<dbReference type="OrthoDB" id="6154841at2759"/>
<feature type="non-terminal residue" evidence="4">
    <location>
        <position position="224"/>
    </location>
</feature>
<evidence type="ECO:0000313" key="5">
    <source>
        <dbReference type="Proteomes" id="UP000749559"/>
    </source>
</evidence>
<organism evidence="4 5">
    <name type="scientific">Owenia fusiformis</name>
    <name type="common">Polychaete worm</name>
    <dbReference type="NCBI Taxonomy" id="6347"/>
    <lineage>
        <taxon>Eukaryota</taxon>
        <taxon>Metazoa</taxon>
        <taxon>Spiralia</taxon>
        <taxon>Lophotrochozoa</taxon>
        <taxon>Annelida</taxon>
        <taxon>Polychaeta</taxon>
        <taxon>Sedentaria</taxon>
        <taxon>Canalipalpata</taxon>
        <taxon>Sabellida</taxon>
        <taxon>Oweniida</taxon>
        <taxon>Oweniidae</taxon>
        <taxon>Owenia</taxon>
    </lineage>
</organism>
<dbReference type="CDD" id="cd00041">
    <property type="entry name" value="CUB"/>
    <property type="match status" value="1"/>
</dbReference>
<name>A0A8J1UHG0_OWEFU</name>
<reference evidence="4" key="1">
    <citation type="submission" date="2022-03" db="EMBL/GenBank/DDBJ databases">
        <authorList>
            <person name="Martin C."/>
        </authorList>
    </citation>
    <scope>NUCLEOTIDE SEQUENCE</scope>
</reference>
<dbReference type="Gene3D" id="2.60.120.290">
    <property type="entry name" value="Spermadhesin, CUB domain"/>
    <property type="match status" value="2"/>
</dbReference>
<gene>
    <name evidence="4" type="ORF">OFUS_LOCUS8190</name>
</gene>
<dbReference type="InterPro" id="IPR000859">
    <property type="entry name" value="CUB_dom"/>
</dbReference>
<accession>A0A8J1UHG0</accession>
<keyword evidence="5" id="KW-1185">Reference proteome</keyword>
<dbReference type="Proteomes" id="UP000749559">
    <property type="component" value="Unassembled WGS sequence"/>
</dbReference>
<keyword evidence="2 3" id="KW-1015">Disulfide bond</keyword>
<feature type="disulfide bond" evidence="3">
    <location>
        <begin position="151"/>
        <end position="168"/>
    </location>
</feature>
<dbReference type="EMBL" id="CAIIXF020000004">
    <property type="protein sequence ID" value="CAH1781630.1"/>
    <property type="molecule type" value="Genomic_DNA"/>
</dbReference>
<dbReference type="SMART" id="SM00042">
    <property type="entry name" value="CUB"/>
    <property type="match status" value="1"/>
</dbReference>
<comment type="caution">
    <text evidence="3">Lacks conserved residue(s) required for the propagation of feature annotation.</text>
</comment>
<dbReference type="PANTHER" id="PTHR24251">
    <property type="entry name" value="OVOCHYMASE-RELATED"/>
    <property type="match status" value="1"/>
</dbReference>
<feature type="non-terminal residue" evidence="4">
    <location>
        <position position="1"/>
    </location>
</feature>
<protein>
    <submittedName>
        <fullName evidence="4">Uncharacterized protein</fullName>
    </submittedName>
</protein>
<evidence type="ECO:0000256" key="3">
    <source>
        <dbReference type="PROSITE-ProRule" id="PRU00059"/>
    </source>
</evidence>
<evidence type="ECO:0000313" key="4">
    <source>
        <dbReference type="EMBL" id="CAH1781630.1"/>
    </source>
</evidence>
<keyword evidence="1" id="KW-0677">Repeat</keyword>
<comment type="caution">
    <text evidence="4">The sequence shown here is derived from an EMBL/GenBank/DDBJ whole genome shotgun (WGS) entry which is preliminary data.</text>
</comment>
<proteinExistence type="predicted"/>
<sequence length="224" mass="25201">FDHIRLSDAYGIIGPLLCNKRAPYSINSRDNWMLVELYTDGELTRQGFYASYEATDKNEILSETTIPQANTDAPNPPLDLTLITCEGTSDTVYLDGLSGDFTSPGYMPNDPDATYPNSVDCSFFINATEGMVIELTFVVFKLERPGLKGTCKYDYVRIRDGGESIKICNIHRFYTRRSKGNWLYIDFKSDGINLERGFHASYTTVPKEDPECGHPLYLNSSHGD</sequence>
<dbReference type="SUPFAM" id="SSF49854">
    <property type="entry name" value="Spermadhesin, CUB domain"/>
    <property type="match status" value="2"/>
</dbReference>
<dbReference type="AlphaFoldDB" id="A0A8J1UHG0"/>